<organism evidence="3 4">
    <name type="scientific">Mucilaginibacter psychrotolerans</name>
    <dbReference type="NCBI Taxonomy" id="1524096"/>
    <lineage>
        <taxon>Bacteria</taxon>
        <taxon>Pseudomonadati</taxon>
        <taxon>Bacteroidota</taxon>
        <taxon>Sphingobacteriia</taxon>
        <taxon>Sphingobacteriales</taxon>
        <taxon>Sphingobacteriaceae</taxon>
        <taxon>Mucilaginibacter</taxon>
    </lineage>
</organism>
<keyword evidence="1" id="KW-0812">Transmembrane</keyword>
<feature type="transmembrane region" description="Helical" evidence="1">
    <location>
        <begin position="51"/>
        <end position="70"/>
    </location>
</feature>
<protein>
    <submittedName>
        <fullName evidence="3">Sulfite exporter TauE/SafE family protein</fullName>
    </submittedName>
</protein>
<keyword evidence="1" id="KW-0472">Membrane</keyword>
<gene>
    <name evidence="3" type="ORF">E2R66_19310</name>
</gene>
<feature type="transmembrane region" description="Helical" evidence="1">
    <location>
        <begin position="6"/>
        <end position="30"/>
    </location>
</feature>
<sequence>MSSNEIAFFIGLFGSLHCVGMCGPLALAIPSFGQSRWRMVVDKLLYNSGRVITYTLLGFVVGFLGKQLWLANLQQAVSIVTGLIIIAVGVSRILKWRLLLGKGNKAFFSPVNRMLNYALKHQAGHLAVGLLNGFLPCGFVYLALLGAINTPSPVTASQYMFWFGAGTFPLMLLATVSAGFAGPAVRRKINVFLPYLMVCLGLWFILRGAGLDIPYLSPARNPDGSICH</sequence>
<feature type="domain" description="Urease accessory protein UreH-like transmembrane" evidence="2">
    <location>
        <begin position="6"/>
        <end position="203"/>
    </location>
</feature>
<feature type="transmembrane region" description="Helical" evidence="1">
    <location>
        <begin position="189"/>
        <end position="206"/>
    </location>
</feature>
<feature type="transmembrane region" description="Helical" evidence="1">
    <location>
        <begin position="123"/>
        <end position="148"/>
    </location>
</feature>
<name>A0A4Y8S9U7_9SPHI</name>
<dbReference type="PANTHER" id="PTHR42208:SF1">
    <property type="entry name" value="HEAVY METAL TRANSPORTER"/>
    <property type="match status" value="1"/>
</dbReference>
<dbReference type="OrthoDB" id="594443at2"/>
<comment type="caution">
    <text evidence="3">The sequence shown here is derived from an EMBL/GenBank/DDBJ whole genome shotgun (WGS) entry which is preliminary data.</text>
</comment>
<evidence type="ECO:0000256" key="1">
    <source>
        <dbReference type="SAM" id="Phobius"/>
    </source>
</evidence>
<dbReference type="EMBL" id="SOZE01000022">
    <property type="protein sequence ID" value="TFF35405.1"/>
    <property type="molecule type" value="Genomic_DNA"/>
</dbReference>
<dbReference type="Pfam" id="PF13386">
    <property type="entry name" value="DsbD_2"/>
    <property type="match status" value="1"/>
</dbReference>
<evidence type="ECO:0000313" key="4">
    <source>
        <dbReference type="Proteomes" id="UP000297540"/>
    </source>
</evidence>
<dbReference type="PANTHER" id="PTHR42208">
    <property type="entry name" value="HEAVY METAL TRANSPORTER-RELATED"/>
    <property type="match status" value="1"/>
</dbReference>
<dbReference type="InterPro" id="IPR039447">
    <property type="entry name" value="UreH-like_TM_dom"/>
</dbReference>
<keyword evidence="4" id="KW-1185">Reference proteome</keyword>
<accession>A0A4Y8S9U7</accession>
<dbReference type="Proteomes" id="UP000297540">
    <property type="component" value="Unassembled WGS sequence"/>
</dbReference>
<feature type="transmembrane region" description="Helical" evidence="1">
    <location>
        <begin position="160"/>
        <end position="182"/>
    </location>
</feature>
<keyword evidence="1" id="KW-1133">Transmembrane helix</keyword>
<dbReference type="AlphaFoldDB" id="A0A4Y8S9U7"/>
<reference evidence="3 4" key="1">
    <citation type="journal article" date="2017" name="Int. J. Syst. Evol. Microbiol.">
        <title>Mucilaginibacterpsychrotolerans sp. nov., isolated from peatlands.</title>
        <authorList>
            <person name="Deng Y."/>
            <person name="Shen L."/>
            <person name="Xu B."/>
            <person name="Liu Y."/>
            <person name="Gu Z."/>
            <person name="Liu H."/>
            <person name="Zhou Y."/>
        </authorList>
    </citation>
    <scope>NUCLEOTIDE SEQUENCE [LARGE SCALE GENOMIC DNA]</scope>
    <source>
        <strain evidence="3 4">NH7-4</strain>
    </source>
</reference>
<dbReference type="RefSeq" id="WP_133233622.1">
    <property type="nucleotide sequence ID" value="NZ_SOZE01000022.1"/>
</dbReference>
<feature type="transmembrane region" description="Helical" evidence="1">
    <location>
        <begin position="76"/>
        <end position="94"/>
    </location>
</feature>
<evidence type="ECO:0000259" key="2">
    <source>
        <dbReference type="Pfam" id="PF13386"/>
    </source>
</evidence>
<proteinExistence type="predicted"/>
<evidence type="ECO:0000313" key="3">
    <source>
        <dbReference type="EMBL" id="TFF35405.1"/>
    </source>
</evidence>